<feature type="transmembrane region" description="Helical" evidence="8">
    <location>
        <begin position="117"/>
        <end position="140"/>
    </location>
</feature>
<dbReference type="EMBL" id="ARQD01000001">
    <property type="protein sequence ID" value="KIX85432.1"/>
    <property type="molecule type" value="Genomic_DNA"/>
</dbReference>
<keyword evidence="4 8" id="KW-0133">Cell shape</keyword>
<feature type="transmembrane region" description="Helical" evidence="8">
    <location>
        <begin position="189"/>
        <end position="213"/>
    </location>
</feature>
<feature type="compositionally biased region" description="Polar residues" evidence="10">
    <location>
        <begin position="1"/>
        <end position="23"/>
    </location>
</feature>
<dbReference type="AlphaFoldDB" id="A0A0D2K5B0"/>
<dbReference type="Pfam" id="PF03023">
    <property type="entry name" value="MurJ"/>
    <property type="match status" value="1"/>
</dbReference>
<dbReference type="GO" id="GO:0034204">
    <property type="term" value="P:lipid translocation"/>
    <property type="evidence" value="ECO:0007669"/>
    <property type="project" value="TreeGrafter"/>
</dbReference>
<dbReference type="NCBIfam" id="TIGR01695">
    <property type="entry name" value="murJ_mviN"/>
    <property type="match status" value="1"/>
</dbReference>
<comment type="similarity">
    <text evidence="8 9">Belongs to the MurJ/MviN family.</text>
</comment>
<feature type="transmembrane region" description="Helical" evidence="8">
    <location>
        <begin position="383"/>
        <end position="405"/>
    </location>
</feature>
<evidence type="ECO:0000256" key="7">
    <source>
        <dbReference type="ARBA" id="ARBA00023136"/>
    </source>
</evidence>
<feature type="transmembrane region" description="Helical" evidence="8">
    <location>
        <begin position="411"/>
        <end position="431"/>
    </location>
</feature>
<dbReference type="PANTHER" id="PTHR47019">
    <property type="entry name" value="LIPID II FLIPPASE MURJ"/>
    <property type="match status" value="1"/>
</dbReference>
<evidence type="ECO:0000313" key="11">
    <source>
        <dbReference type="EMBL" id="KIX85432.1"/>
    </source>
</evidence>
<evidence type="ECO:0000256" key="3">
    <source>
        <dbReference type="ARBA" id="ARBA00022692"/>
    </source>
</evidence>
<keyword evidence="2 8" id="KW-1003">Cell membrane</keyword>
<sequence length="548" mass="60033">MFPQHQQPSKSSVPPISPNSGQAQGRAVDKGLTKQSIISKAIHVGGSTLISRIFGTVREALMSRYLGASGLSDAFFLAFKIPNSARKMFAEGAVSAAFVPVYLQVSRTHGQKHADSLMSLSFIAFESMVVVFCGLVMWYAPSVVATLAPGFDAVQLAQAVPYVRIMMPFIFFISTSALFAGALQSVNHFLIPALAPIILNVAMISALIFSLLFKLSVSTVCWAVVAGGALQCIAHAITYARYSLSFGSINAQTVHYFGSMLVRFLLCLISVSTAEINDIIDAQFASRLPAGSLSLLYYAGRYVAIPLGVFAIAFSTILLPHFSRVVVHARARMGFYILESVKLITWVIVPVAILLAALGHKLFITIAVSDKFTLVHAYKAQQILCAAVPGLLFLSLNKIFLNTYYALGNTWIPGITTTCAVIFNIVCNYLLVEKFQAVGLAIATTISASVQTILLIVLLQTYFGVRIYFGRFFQFVLRICLQYAVGFTGFSVLYTGCVFLLSCLPEWYIWLLEDTLCYWLWAGPLCALLALYLFASRTWFGIKLHFID</sequence>
<proteinExistence type="inferred from homology"/>
<dbReference type="HAMAP" id="MF_02078">
    <property type="entry name" value="MurJ_MviN"/>
    <property type="match status" value="1"/>
</dbReference>
<keyword evidence="12" id="KW-1185">Reference proteome</keyword>
<evidence type="ECO:0000256" key="5">
    <source>
        <dbReference type="ARBA" id="ARBA00022984"/>
    </source>
</evidence>
<comment type="subcellular location">
    <subcellularLocation>
        <location evidence="1 8">Cell membrane</location>
        <topology evidence="1 8">Multi-pass membrane protein</topology>
    </subcellularLocation>
</comment>
<evidence type="ECO:0000256" key="6">
    <source>
        <dbReference type="ARBA" id="ARBA00022989"/>
    </source>
</evidence>
<dbReference type="Proteomes" id="UP000032214">
    <property type="component" value="Unassembled WGS sequence"/>
</dbReference>
<keyword evidence="3 8" id="KW-0812">Transmembrane</keyword>
<keyword evidence="7 8" id="KW-0472">Membrane</keyword>
<feature type="transmembrane region" description="Helical" evidence="8">
    <location>
        <begin position="254"/>
        <end position="274"/>
    </location>
</feature>
<reference evidence="11 12" key="1">
    <citation type="journal article" date="2013" name="Proc. Natl. Acad. Sci. U.S.A.">
        <title>Candidate phylum TM6 genome recovered from a hospital sink biofilm provides genomic insights into this uncultivated phylum.</title>
        <authorList>
            <person name="McLean J.S."/>
            <person name="Lombardo M.J."/>
            <person name="Badger J.H."/>
            <person name="Edlund A."/>
            <person name="Novotny M."/>
            <person name="Yee-Greenbaum J."/>
            <person name="Vyahhi N."/>
            <person name="Hall A.P."/>
            <person name="Yang Y."/>
            <person name="Dupont C.L."/>
            <person name="Ziegler M.G."/>
            <person name="Chitsaz H."/>
            <person name="Allen A.E."/>
            <person name="Yooseph S."/>
            <person name="Tesler G."/>
            <person name="Pevzner P.A."/>
            <person name="Friedman R.M."/>
            <person name="Nealson K.H."/>
            <person name="Venter J.C."/>
            <person name="Lasken R.S."/>
        </authorList>
    </citation>
    <scope>NUCLEOTIDE SEQUENCE [LARGE SCALE GENOMIC DNA]</scope>
    <source>
        <strain evidence="11 12">TM6SC1</strain>
    </source>
</reference>
<dbReference type="PRINTS" id="PR01806">
    <property type="entry name" value="VIRFACTRMVIN"/>
</dbReference>
<accession>A0A0D2K5B0</accession>
<evidence type="ECO:0000313" key="12">
    <source>
        <dbReference type="Proteomes" id="UP000032214"/>
    </source>
</evidence>
<evidence type="ECO:0000256" key="9">
    <source>
        <dbReference type="PIRNR" id="PIRNR002869"/>
    </source>
</evidence>
<feature type="transmembrane region" description="Helical" evidence="8">
    <location>
        <begin position="438"/>
        <end position="463"/>
    </location>
</feature>
<dbReference type="GO" id="GO:0015648">
    <property type="term" value="F:lipid-linked peptidoglycan transporter activity"/>
    <property type="evidence" value="ECO:0007669"/>
    <property type="project" value="UniProtKB-UniRule"/>
</dbReference>
<feature type="transmembrane region" description="Helical" evidence="8">
    <location>
        <begin position="295"/>
        <end position="323"/>
    </location>
</feature>
<dbReference type="UniPathway" id="UPA00219"/>
<dbReference type="PIRSF" id="PIRSF002869">
    <property type="entry name" value="MviN"/>
    <property type="match status" value="1"/>
</dbReference>
<keyword evidence="8 9" id="KW-0813">Transport</keyword>
<evidence type="ECO:0000256" key="4">
    <source>
        <dbReference type="ARBA" id="ARBA00022960"/>
    </source>
</evidence>
<evidence type="ECO:0000256" key="10">
    <source>
        <dbReference type="SAM" id="MobiDB-lite"/>
    </source>
</evidence>
<comment type="function">
    <text evidence="8 9">Involved in peptidoglycan biosynthesis. Transports lipid-linked peptidoglycan precursors from the inner to the outer leaflet of the cytoplasmic membrane.</text>
</comment>
<keyword evidence="8 9" id="KW-0961">Cell wall biogenesis/degradation</keyword>
<dbReference type="InterPro" id="IPR051050">
    <property type="entry name" value="Lipid_II_flippase_MurJ/MviN"/>
</dbReference>
<comment type="caution">
    <text evidence="11">The sequence shown here is derived from an EMBL/GenBank/DDBJ whole genome shotgun (WGS) entry which is preliminary data.</text>
</comment>
<evidence type="ECO:0000256" key="1">
    <source>
        <dbReference type="ARBA" id="ARBA00004651"/>
    </source>
</evidence>
<evidence type="ECO:0000256" key="2">
    <source>
        <dbReference type="ARBA" id="ARBA00022475"/>
    </source>
</evidence>
<organism evidence="11 12">
    <name type="scientific">candidate division TM6 bacterium JCVI TM6SC1</name>
    <dbReference type="NCBI Taxonomy" id="1306947"/>
    <lineage>
        <taxon>Bacteria</taxon>
        <taxon>Candidatus Babelota</taxon>
        <taxon>Vermiphilus</taxon>
    </lineage>
</organism>
<dbReference type="GO" id="GO:0005886">
    <property type="term" value="C:plasma membrane"/>
    <property type="evidence" value="ECO:0007669"/>
    <property type="project" value="UniProtKB-SubCell"/>
</dbReference>
<feature type="transmembrane region" description="Helical" evidence="8">
    <location>
        <begin position="483"/>
        <end position="504"/>
    </location>
</feature>
<feature type="transmembrane region" description="Helical" evidence="8">
    <location>
        <begin position="516"/>
        <end position="535"/>
    </location>
</feature>
<feature type="region of interest" description="Disordered" evidence="10">
    <location>
        <begin position="1"/>
        <end position="25"/>
    </location>
</feature>
<keyword evidence="6 8" id="KW-1133">Transmembrane helix</keyword>
<dbReference type="GO" id="GO:0071555">
    <property type="term" value="P:cell wall organization"/>
    <property type="evidence" value="ECO:0007669"/>
    <property type="project" value="UniProtKB-UniRule"/>
</dbReference>
<name>A0A0D2K5B0_9BACT</name>
<dbReference type="CDD" id="cd13123">
    <property type="entry name" value="MATE_MurJ_like"/>
    <property type="match status" value="1"/>
</dbReference>
<dbReference type="GO" id="GO:0008360">
    <property type="term" value="P:regulation of cell shape"/>
    <property type="evidence" value="ECO:0007669"/>
    <property type="project" value="UniProtKB-UniRule"/>
</dbReference>
<evidence type="ECO:0000256" key="8">
    <source>
        <dbReference type="HAMAP-Rule" id="MF_02078"/>
    </source>
</evidence>
<feature type="transmembrane region" description="Helical" evidence="8">
    <location>
        <begin position="220"/>
        <end position="242"/>
    </location>
</feature>
<feature type="transmembrane region" description="Helical" evidence="8">
    <location>
        <begin position="343"/>
        <end position="363"/>
    </location>
</feature>
<dbReference type="STRING" id="1306947.J120_00415"/>
<protein>
    <recommendedName>
        <fullName evidence="8">Probable lipid II flippase MurJ</fullName>
    </recommendedName>
</protein>
<dbReference type="PANTHER" id="PTHR47019:SF1">
    <property type="entry name" value="LIPID II FLIPPASE MURJ"/>
    <property type="match status" value="1"/>
</dbReference>
<dbReference type="eggNOG" id="COG0728">
    <property type="taxonomic scope" value="Bacteria"/>
</dbReference>
<dbReference type="InterPro" id="IPR004268">
    <property type="entry name" value="MurJ"/>
</dbReference>
<comment type="pathway">
    <text evidence="8">Cell wall biogenesis; peptidoglycan biosynthesis.</text>
</comment>
<dbReference type="GO" id="GO:0009252">
    <property type="term" value="P:peptidoglycan biosynthetic process"/>
    <property type="evidence" value="ECO:0007669"/>
    <property type="project" value="UniProtKB-UniRule"/>
</dbReference>
<feature type="transmembrane region" description="Helical" evidence="8">
    <location>
        <begin position="161"/>
        <end position="183"/>
    </location>
</feature>
<gene>
    <name evidence="8" type="primary">murJ</name>
    <name evidence="11" type="ORF">J120_00415</name>
</gene>
<keyword evidence="5 8" id="KW-0573">Peptidoglycan synthesis</keyword>